<evidence type="ECO:0000313" key="5">
    <source>
        <dbReference type="EMBL" id="MSS41656.1"/>
    </source>
</evidence>
<dbReference type="InterPro" id="IPR036390">
    <property type="entry name" value="WH_DNA-bd_sf"/>
</dbReference>
<dbReference type="GO" id="GO:0003677">
    <property type="term" value="F:DNA binding"/>
    <property type="evidence" value="ECO:0007669"/>
    <property type="project" value="UniProtKB-KW"/>
</dbReference>
<name>A0A844F899_CLOSV</name>
<dbReference type="PANTHER" id="PTHR43537">
    <property type="entry name" value="TRANSCRIPTIONAL REGULATOR, GNTR FAMILY"/>
    <property type="match status" value="1"/>
</dbReference>
<dbReference type="InterPro" id="IPR008920">
    <property type="entry name" value="TF_FadR/GntR_C"/>
</dbReference>
<accession>A0A844F899</accession>
<protein>
    <submittedName>
        <fullName evidence="5">GntR family transcriptional regulator</fullName>
    </submittedName>
</protein>
<keyword evidence="2" id="KW-0238">DNA-binding</keyword>
<dbReference type="EMBL" id="VUMB01000044">
    <property type="protein sequence ID" value="MSS41656.1"/>
    <property type="molecule type" value="Genomic_DNA"/>
</dbReference>
<dbReference type="InterPro" id="IPR036388">
    <property type="entry name" value="WH-like_DNA-bd_sf"/>
</dbReference>
<dbReference type="AlphaFoldDB" id="A0A844F899"/>
<evidence type="ECO:0000256" key="1">
    <source>
        <dbReference type="ARBA" id="ARBA00023015"/>
    </source>
</evidence>
<feature type="domain" description="HTH gntR-type" evidence="4">
    <location>
        <begin position="25"/>
        <end position="92"/>
    </location>
</feature>
<reference evidence="5 6" key="1">
    <citation type="submission" date="2019-08" db="EMBL/GenBank/DDBJ databases">
        <title>In-depth cultivation of the pig gut microbiome towards novel bacterial diversity and tailored functional studies.</title>
        <authorList>
            <person name="Wylensek D."/>
            <person name="Hitch T.C.A."/>
            <person name="Clavel T."/>
        </authorList>
    </citation>
    <scope>NUCLEOTIDE SEQUENCE [LARGE SCALE GENOMIC DNA]</scope>
    <source>
        <strain evidence="5 6">BL-389-WT-3D</strain>
    </source>
</reference>
<keyword evidence="3" id="KW-0804">Transcription</keyword>
<dbReference type="SUPFAM" id="SSF48008">
    <property type="entry name" value="GntR ligand-binding domain-like"/>
    <property type="match status" value="1"/>
</dbReference>
<dbReference type="Pfam" id="PF07729">
    <property type="entry name" value="FCD"/>
    <property type="match status" value="1"/>
</dbReference>
<gene>
    <name evidence="5" type="ORF">FYJ37_15275</name>
</gene>
<evidence type="ECO:0000256" key="2">
    <source>
        <dbReference type="ARBA" id="ARBA00023125"/>
    </source>
</evidence>
<evidence type="ECO:0000313" key="6">
    <source>
        <dbReference type="Proteomes" id="UP000462363"/>
    </source>
</evidence>
<dbReference type="PANTHER" id="PTHR43537:SF24">
    <property type="entry name" value="GLUCONATE OPERON TRANSCRIPTIONAL REPRESSOR"/>
    <property type="match status" value="1"/>
</dbReference>
<evidence type="ECO:0000256" key="3">
    <source>
        <dbReference type="ARBA" id="ARBA00023163"/>
    </source>
</evidence>
<dbReference type="Proteomes" id="UP000462363">
    <property type="component" value="Unassembled WGS sequence"/>
</dbReference>
<dbReference type="InterPro" id="IPR000524">
    <property type="entry name" value="Tscrpt_reg_HTH_GntR"/>
</dbReference>
<dbReference type="SMART" id="SM00345">
    <property type="entry name" value="HTH_GNTR"/>
    <property type="match status" value="1"/>
</dbReference>
<dbReference type="Gene3D" id="1.20.120.530">
    <property type="entry name" value="GntR ligand-binding domain-like"/>
    <property type="match status" value="1"/>
</dbReference>
<proteinExistence type="predicted"/>
<keyword evidence="1" id="KW-0805">Transcription regulation</keyword>
<dbReference type="InterPro" id="IPR011711">
    <property type="entry name" value="GntR_C"/>
</dbReference>
<dbReference type="SUPFAM" id="SSF46785">
    <property type="entry name" value="Winged helix' DNA-binding domain"/>
    <property type="match status" value="1"/>
</dbReference>
<sequence>MTGKRHKIWRSVMSEKKSKEQETKETMVDTICRNIRRDIIAHELRPGQKINVKELAARYGTSETPVKIALNRLLSEQIVENFPRHGMKIKSIDEEEAKEIFSLRLMMDLYYTKEIIEAVHTNNTLREALENNVNEHYEIMKKYENENTVEKYMENYIHDAKFHELYLKCSGNRKLVELYHSVNPFIYSNYIFRKQSKEKDFAGVEEHRKIIQAIFDEDEERLRECLKEHINNAVKAISMIIKIDKML</sequence>
<dbReference type="GO" id="GO:0003700">
    <property type="term" value="F:DNA-binding transcription factor activity"/>
    <property type="evidence" value="ECO:0007669"/>
    <property type="project" value="InterPro"/>
</dbReference>
<dbReference type="Pfam" id="PF00392">
    <property type="entry name" value="GntR"/>
    <property type="match status" value="1"/>
</dbReference>
<dbReference type="Gene3D" id="1.10.10.10">
    <property type="entry name" value="Winged helix-like DNA-binding domain superfamily/Winged helix DNA-binding domain"/>
    <property type="match status" value="1"/>
</dbReference>
<comment type="caution">
    <text evidence="5">The sequence shown here is derived from an EMBL/GenBank/DDBJ whole genome shotgun (WGS) entry which is preliminary data.</text>
</comment>
<dbReference type="PROSITE" id="PS50949">
    <property type="entry name" value="HTH_GNTR"/>
    <property type="match status" value="1"/>
</dbReference>
<organism evidence="5 6">
    <name type="scientific">Clostridium scindens (strain JCM 10418 / VPI 12708)</name>
    <dbReference type="NCBI Taxonomy" id="29347"/>
    <lineage>
        <taxon>Bacteria</taxon>
        <taxon>Bacillati</taxon>
        <taxon>Bacillota</taxon>
        <taxon>Clostridia</taxon>
        <taxon>Lachnospirales</taxon>
        <taxon>Lachnospiraceae</taxon>
    </lineage>
</organism>
<evidence type="ECO:0000259" key="4">
    <source>
        <dbReference type="PROSITE" id="PS50949"/>
    </source>
</evidence>